<organism evidence="1 2">
    <name type="scientific">Toxocara canis</name>
    <name type="common">Canine roundworm</name>
    <dbReference type="NCBI Taxonomy" id="6265"/>
    <lineage>
        <taxon>Eukaryota</taxon>
        <taxon>Metazoa</taxon>
        <taxon>Ecdysozoa</taxon>
        <taxon>Nematoda</taxon>
        <taxon>Chromadorea</taxon>
        <taxon>Rhabditida</taxon>
        <taxon>Spirurina</taxon>
        <taxon>Ascaridomorpha</taxon>
        <taxon>Ascaridoidea</taxon>
        <taxon>Toxocaridae</taxon>
        <taxon>Toxocara</taxon>
    </lineage>
</organism>
<dbReference type="AlphaFoldDB" id="A0A0B2V5Z4"/>
<comment type="caution">
    <text evidence="1">The sequence shown here is derived from an EMBL/GenBank/DDBJ whole genome shotgun (WGS) entry which is preliminary data.</text>
</comment>
<evidence type="ECO:0000313" key="1">
    <source>
        <dbReference type="EMBL" id="KHN76872.1"/>
    </source>
</evidence>
<dbReference type="Proteomes" id="UP000031036">
    <property type="component" value="Unassembled WGS sequence"/>
</dbReference>
<evidence type="ECO:0000313" key="2">
    <source>
        <dbReference type="Proteomes" id="UP000031036"/>
    </source>
</evidence>
<proteinExistence type="predicted"/>
<feature type="non-terminal residue" evidence="1">
    <location>
        <position position="1"/>
    </location>
</feature>
<reference evidence="1 2" key="1">
    <citation type="submission" date="2014-11" db="EMBL/GenBank/DDBJ databases">
        <title>Genetic blueprint of the zoonotic pathogen Toxocara canis.</title>
        <authorList>
            <person name="Zhu X.-Q."/>
            <person name="Korhonen P.K."/>
            <person name="Cai H."/>
            <person name="Young N.D."/>
            <person name="Nejsum P."/>
            <person name="von Samson-Himmelstjerna G."/>
            <person name="Boag P.R."/>
            <person name="Tan P."/>
            <person name="Li Q."/>
            <person name="Min J."/>
            <person name="Yang Y."/>
            <person name="Wang X."/>
            <person name="Fang X."/>
            <person name="Hall R.S."/>
            <person name="Hofmann A."/>
            <person name="Sternberg P.W."/>
            <person name="Jex A.R."/>
            <person name="Gasser R.B."/>
        </authorList>
    </citation>
    <scope>NUCLEOTIDE SEQUENCE [LARGE SCALE GENOMIC DNA]</scope>
    <source>
        <strain evidence="1">PN_DK_2014</strain>
    </source>
</reference>
<accession>A0A0B2V5Z4</accession>
<dbReference type="EMBL" id="JPKZ01002397">
    <property type="protein sequence ID" value="KHN76872.1"/>
    <property type="molecule type" value="Genomic_DNA"/>
</dbReference>
<sequence>AIEVIVSTDLTPAWSGGDHFVGFRSSSTPRDMPRFFDYLTLAAVTVLFWSSVSQQRNLRNIPSTNQMECQVPGERTLYIPINRNYCIYGIGFTSEKYEEEVFYNDNASPYSDQLETAATPACNSNPLTESEYSGGWIQTSNRTLNIFFVCCKNCDELNTSKEGIRLRLKNVFTAYSYMNIKKVYEVFETKDEMKELLYAERYLLLIDDEEASSRVIDLPICLSEGFRLSVSLVYTPICWVKTSWRRQCEICGDPPGKEFLNIRLDKDLRLQRTLGPYDAFSSRMVEELRCNNSDHVNRCHYWDNHTTYNVECCCYGSDTERIACQSHLMRAGRAVDGDQPNCAVRTMLTTEGVKAFESVVNDLMHNNDSSSASEVLTDTLAGMLQDLEATNHCVTYLCHVPWANRPYIYVHEQRQLRLSQVNASLVAEESPKCEDLAVDDYRLRDIYIRQCYPANPLRRMCPFHYFDYDRTLEASSILCCCNDESFCNHEVGRSVLYCCETNRTICDPCWRLGNTGLWSLFLYERDHADTPYWPRKVLLTETNAHKIVRRGYAARMSTNYHFACY</sequence>
<gene>
    <name evidence="1" type="ORF">Tcan_03724</name>
</gene>
<name>A0A0B2V5Z4_TOXCA</name>
<protein>
    <submittedName>
        <fullName evidence="1">Uncharacterized protein</fullName>
    </submittedName>
</protein>
<keyword evidence="2" id="KW-1185">Reference proteome</keyword>